<accession>A0AAD6WTR2</accession>
<evidence type="ECO:0000313" key="1">
    <source>
        <dbReference type="EMBL" id="KAJ7020649.1"/>
    </source>
</evidence>
<protein>
    <submittedName>
        <fullName evidence="1">Uncharacterized protein</fullName>
    </submittedName>
</protein>
<evidence type="ECO:0000313" key="2">
    <source>
        <dbReference type="Proteomes" id="UP001218188"/>
    </source>
</evidence>
<gene>
    <name evidence="1" type="ORF">C8F04DRAFT_290423</name>
</gene>
<name>A0AAD6WTR2_9AGAR</name>
<dbReference type="AlphaFoldDB" id="A0AAD6WTR2"/>
<keyword evidence="2" id="KW-1185">Reference proteome</keyword>
<dbReference type="EMBL" id="JARJCM010000256">
    <property type="protein sequence ID" value="KAJ7020649.1"/>
    <property type="molecule type" value="Genomic_DNA"/>
</dbReference>
<organism evidence="1 2">
    <name type="scientific">Mycena alexandri</name>
    <dbReference type="NCBI Taxonomy" id="1745969"/>
    <lineage>
        <taxon>Eukaryota</taxon>
        <taxon>Fungi</taxon>
        <taxon>Dikarya</taxon>
        <taxon>Basidiomycota</taxon>
        <taxon>Agaricomycotina</taxon>
        <taxon>Agaricomycetes</taxon>
        <taxon>Agaricomycetidae</taxon>
        <taxon>Agaricales</taxon>
        <taxon>Marasmiineae</taxon>
        <taxon>Mycenaceae</taxon>
        <taxon>Mycena</taxon>
    </lineage>
</organism>
<reference evidence="1" key="1">
    <citation type="submission" date="2023-03" db="EMBL/GenBank/DDBJ databases">
        <title>Massive genome expansion in bonnet fungi (Mycena s.s.) driven by repeated elements and novel gene families across ecological guilds.</title>
        <authorList>
            <consortium name="Lawrence Berkeley National Laboratory"/>
            <person name="Harder C.B."/>
            <person name="Miyauchi S."/>
            <person name="Viragh M."/>
            <person name="Kuo A."/>
            <person name="Thoen E."/>
            <person name="Andreopoulos B."/>
            <person name="Lu D."/>
            <person name="Skrede I."/>
            <person name="Drula E."/>
            <person name="Henrissat B."/>
            <person name="Morin E."/>
            <person name="Kohler A."/>
            <person name="Barry K."/>
            <person name="LaButti K."/>
            <person name="Morin E."/>
            <person name="Salamov A."/>
            <person name="Lipzen A."/>
            <person name="Mereny Z."/>
            <person name="Hegedus B."/>
            <person name="Baldrian P."/>
            <person name="Stursova M."/>
            <person name="Weitz H."/>
            <person name="Taylor A."/>
            <person name="Grigoriev I.V."/>
            <person name="Nagy L.G."/>
            <person name="Martin F."/>
            <person name="Kauserud H."/>
        </authorList>
    </citation>
    <scope>NUCLEOTIDE SEQUENCE</scope>
    <source>
        <strain evidence="1">CBHHK200</strain>
    </source>
</reference>
<dbReference type="Proteomes" id="UP001218188">
    <property type="component" value="Unassembled WGS sequence"/>
</dbReference>
<comment type="caution">
    <text evidence="1">The sequence shown here is derived from an EMBL/GenBank/DDBJ whole genome shotgun (WGS) entry which is preliminary data.</text>
</comment>
<proteinExistence type="predicted"/>
<sequence>MRLVIRVIRLCFYGDGASWCGARMTGVVRSAMLRCGDPPPQSGCNAAGALPPRRGVWCTVSSLAPMEAGARILHSASESVGVPSAAGVQLFANLEMDGWMDADGGGTSCLSLFFSRCVSFGHVLARGGGEGERRIRSTGGGARRARACLPPRRAVRSGVDLVEAYRRCGRTEEGRESSARCEAERGRVSKWKAEMIVAGVRVELSRSAKEDWVRDARCGGPLRPVDGRPVYESCARCGTER</sequence>